<organism evidence="1 2">
    <name type="scientific">Virgibacillus kapii</name>
    <dbReference type="NCBI Taxonomy" id="1638645"/>
    <lineage>
        <taxon>Bacteria</taxon>
        <taxon>Bacillati</taxon>
        <taxon>Bacillota</taxon>
        <taxon>Bacilli</taxon>
        <taxon>Bacillales</taxon>
        <taxon>Bacillaceae</taxon>
        <taxon>Virgibacillus</taxon>
    </lineage>
</organism>
<protein>
    <recommendedName>
        <fullName evidence="3">WXG100 family type VII secretion target</fullName>
    </recommendedName>
</protein>
<gene>
    <name evidence="1" type="ORF">GCM10007111_24860</name>
</gene>
<dbReference type="Proteomes" id="UP000634435">
    <property type="component" value="Unassembled WGS sequence"/>
</dbReference>
<accession>A0ABQ2DL04</accession>
<evidence type="ECO:0008006" key="3">
    <source>
        <dbReference type="Google" id="ProtNLM"/>
    </source>
</evidence>
<proteinExistence type="predicted"/>
<name>A0ABQ2DL04_9BACI</name>
<dbReference type="RefSeq" id="WP_188943239.1">
    <property type="nucleotide sequence ID" value="NZ_BMPN01000003.1"/>
</dbReference>
<comment type="caution">
    <text evidence="1">The sequence shown here is derived from an EMBL/GenBank/DDBJ whole genome shotgun (WGS) entry which is preliminary data.</text>
</comment>
<keyword evidence="2" id="KW-1185">Reference proteome</keyword>
<sequence>MDESINLSMFMKSDQENAAKNLSNYEKDMMQGLENVLLADFGEAAQSFRNAANWMDNLALLRDQKINIDNATEELTEKQKEAIRRNFF</sequence>
<dbReference type="EMBL" id="BMPN01000003">
    <property type="protein sequence ID" value="GGJ61778.1"/>
    <property type="molecule type" value="Genomic_DNA"/>
</dbReference>
<evidence type="ECO:0000313" key="2">
    <source>
        <dbReference type="Proteomes" id="UP000634435"/>
    </source>
</evidence>
<reference evidence="2" key="1">
    <citation type="journal article" date="2019" name="Int. J. Syst. Evol. Microbiol.">
        <title>The Global Catalogue of Microorganisms (GCM) 10K type strain sequencing project: providing services to taxonomists for standard genome sequencing and annotation.</title>
        <authorList>
            <consortium name="The Broad Institute Genomics Platform"/>
            <consortium name="The Broad Institute Genome Sequencing Center for Infectious Disease"/>
            <person name="Wu L."/>
            <person name="Ma J."/>
        </authorList>
    </citation>
    <scope>NUCLEOTIDE SEQUENCE [LARGE SCALE GENOMIC DNA]</scope>
    <source>
        <strain evidence="2">JCM 30071</strain>
    </source>
</reference>
<evidence type="ECO:0000313" key="1">
    <source>
        <dbReference type="EMBL" id="GGJ61778.1"/>
    </source>
</evidence>